<sequence length="96" mass="9542">MTTALLPAEGHVVCVGETMAALAPDPPGPLEHAGRLRLAVAGAESNVAMYLAGHGIPAVWLSALGDDPSAAASVPRSPRPASTCRTSTPIPGIPPG</sequence>
<dbReference type="InterPro" id="IPR011611">
    <property type="entry name" value="PfkB_dom"/>
</dbReference>
<evidence type="ECO:0000256" key="1">
    <source>
        <dbReference type="SAM" id="MobiDB-lite"/>
    </source>
</evidence>
<dbReference type="EMBL" id="AP035768">
    <property type="protein sequence ID" value="BFO18819.1"/>
    <property type="molecule type" value="Genomic_DNA"/>
</dbReference>
<reference evidence="3" key="2">
    <citation type="submission" date="2024-07" db="EMBL/GenBank/DDBJ databases">
        <title>Streptomyces haneummycinica sp. nov., a new antibiotic-producing actinobacterium isolated from marine sediment.</title>
        <authorList>
            <person name="Uemura M."/>
            <person name="Hamada M."/>
            <person name="Hirano S."/>
            <person name="Kobayashi K."/>
            <person name="Ohshiro T."/>
            <person name="Kobayashi T."/>
            <person name="Terahara T."/>
        </authorList>
    </citation>
    <scope>NUCLEOTIDE SEQUENCE</scope>
    <source>
        <strain evidence="3">KM77-8</strain>
    </source>
</reference>
<accession>A0AAT9HP25</accession>
<dbReference type="AlphaFoldDB" id="A0AAT9HP25"/>
<organism evidence="3">
    <name type="scientific">Streptomyces haneummycinicus</name>
    <dbReference type="NCBI Taxonomy" id="3074435"/>
    <lineage>
        <taxon>Bacteria</taxon>
        <taxon>Bacillati</taxon>
        <taxon>Actinomycetota</taxon>
        <taxon>Actinomycetes</taxon>
        <taxon>Kitasatosporales</taxon>
        <taxon>Streptomycetaceae</taxon>
        <taxon>Streptomyces</taxon>
    </lineage>
</organism>
<dbReference type="Pfam" id="PF00294">
    <property type="entry name" value="PfkB"/>
    <property type="match status" value="1"/>
</dbReference>
<name>A0AAT9HP25_9ACTN</name>
<feature type="region of interest" description="Disordered" evidence="1">
    <location>
        <begin position="67"/>
        <end position="96"/>
    </location>
</feature>
<dbReference type="InterPro" id="IPR029056">
    <property type="entry name" value="Ribokinase-like"/>
</dbReference>
<gene>
    <name evidence="3" type="ORF">SHKM778_52070</name>
</gene>
<reference evidence="3" key="1">
    <citation type="submission" date="2024-06" db="EMBL/GenBank/DDBJ databases">
        <authorList>
            <consortium name="consrtm"/>
            <person name="Uemura M."/>
            <person name="Terahara T."/>
        </authorList>
    </citation>
    <scope>NUCLEOTIDE SEQUENCE</scope>
    <source>
        <strain evidence="3">KM77-8</strain>
    </source>
</reference>
<feature type="compositionally biased region" description="Low complexity" evidence="1">
    <location>
        <begin position="68"/>
        <end position="82"/>
    </location>
</feature>
<evidence type="ECO:0000259" key="2">
    <source>
        <dbReference type="Pfam" id="PF00294"/>
    </source>
</evidence>
<dbReference type="SUPFAM" id="SSF53613">
    <property type="entry name" value="Ribokinase-like"/>
    <property type="match status" value="1"/>
</dbReference>
<proteinExistence type="predicted"/>
<protein>
    <recommendedName>
        <fullName evidence="2">Carbohydrate kinase PfkB domain-containing protein</fullName>
    </recommendedName>
</protein>
<feature type="domain" description="Carbohydrate kinase PfkB" evidence="2">
    <location>
        <begin position="11"/>
        <end position="68"/>
    </location>
</feature>
<evidence type="ECO:0000313" key="3">
    <source>
        <dbReference type="EMBL" id="BFO18819.1"/>
    </source>
</evidence>
<dbReference type="Gene3D" id="3.40.1190.20">
    <property type="match status" value="1"/>
</dbReference>